<evidence type="ECO:0000313" key="2">
    <source>
        <dbReference type="Proteomes" id="UP001560573"/>
    </source>
</evidence>
<accession>A0ABV3ZN70</accession>
<gene>
    <name evidence="1" type="ORF">QTN47_27405</name>
</gene>
<dbReference type="Proteomes" id="UP001560573">
    <property type="component" value="Unassembled WGS sequence"/>
</dbReference>
<keyword evidence="2" id="KW-1185">Reference proteome</keyword>
<evidence type="ECO:0008006" key="3">
    <source>
        <dbReference type="Google" id="ProtNLM"/>
    </source>
</evidence>
<comment type="caution">
    <text evidence="1">The sequence shown here is derived from an EMBL/GenBank/DDBJ whole genome shotgun (WGS) entry which is preliminary data.</text>
</comment>
<sequence>MTKIYLDGIDIQTVFGISIESGTDDFLKYPAKKDSITHDWQDANGLDVDLTKMFFNARNISLRCNVIVDNEEQFWQNYQSFLAQLAKPGYRRIQVSQFGEKSFYCYYKECTSFTRFTRIKDNGLSRIGCKFTLNLVEGEPNIDYNNVFIVDEQGRFLVS</sequence>
<proteinExistence type="predicted"/>
<dbReference type="RefSeq" id="WP_369332683.1">
    <property type="nucleotide sequence ID" value="NZ_JAULBC010000015.1"/>
</dbReference>
<organism evidence="1 2">
    <name type="scientific">Danxiaibacter flavus</name>
    <dbReference type="NCBI Taxonomy" id="3049108"/>
    <lineage>
        <taxon>Bacteria</taxon>
        <taxon>Pseudomonadati</taxon>
        <taxon>Bacteroidota</taxon>
        <taxon>Chitinophagia</taxon>
        <taxon>Chitinophagales</taxon>
        <taxon>Chitinophagaceae</taxon>
        <taxon>Danxiaibacter</taxon>
    </lineage>
</organism>
<evidence type="ECO:0000313" key="1">
    <source>
        <dbReference type="EMBL" id="MEX6691267.1"/>
    </source>
</evidence>
<dbReference type="EMBL" id="JAULBC010000015">
    <property type="protein sequence ID" value="MEX6691267.1"/>
    <property type="molecule type" value="Genomic_DNA"/>
</dbReference>
<protein>
    <recommendedName>
        <fullName evidence="3">Phage tail protein</fullName>
    </recommendedName>
</protein>
<name>A0ABV3ZN70_9BACT</name>
<reference evidence="1 2" key="1">
    <citation type="submission" date="2023-07" db="EMBL/GenBank/DDBJ databases">
        <authorList>
            <person name="Lian W.-H."/>
        </authorList>
    </citation>
    <scope>NUCLEOTIDE SEQUENCE [LARGE SCALE GENOMIC DNA]</scope>
    <source>
        <strain evidence="1 2">SYSU DXS3180</strain>
    </source>
</reference>